<dbReference type="SUPFAM" id="SSF63829">
    <property type="entry name" value="Calcium-dependent phosphotriesterase"/>
    <property type="match status" value="1"/>
</dbReference>
<evidence type="ECO:0000256" key="3">
    <source>
        <dbReference type="PIRSR" id="PIRSR605511-2"/>
    </source>
</evidence>
<dbReference type="PANTHER" id="PTHR10907">
    <property type="entry name" value="REGUCALCIN"/>
    <property type="match status" value="1"/>
</dbReference>
<dbReference type="Proteomes" id="UP000515708">
    <property type="component" value="Chromosome"/>
</dbReference>
<evidence type="ECO:0000256" key="1">
    <source>
        <dbReference type="ARBA" id="ARBA00008853"/>
    </source>
</evidence>
<evidence type="ECO:0000259" key="4">
    <source>
        <dbReference type="Pfam" id="PF08450"/>
    </source>
</evidence>
<feature type="binding site" evidence="3">
    <location>
        <position position="145"/>
    </location>
    <ligand>
        <name>a divalent metal cation</name>
        <dbReference type="ChEBI" id="CHEBI:60240"/>
    </ligand>
</feature>
<dbReference type="PRINTS" id="PR01790">
    <property type="entry name" value="SMP30FAMILY"/>
</dbReference>
<keyword evidence="3" id="KW-0479">Metal-binding</keyword>
<accession>A0A7D7WBY0</accession>
<dbReference type="GO" id="GO:0019853">
    <property type="term" value="P:L-ascorbic acid biosynthetic process"/>
    <property type="evidence" value="ECO:0007669"/>
    <property type="project" value="TreeGrafter"/>
</dbReference>
<protein>
    <submittedName>
        <fullName evidence="5">SMP-30/gluconolactonase/LRE family protein</fullName>
    </submittedName>
</protein>
<feature type="binding site" evidence="3">
    <location>
        <position position="195"/>
    </location>
    <ligand>
        <name>a divalent metal cation</name>
        <dbReference type="ChEBI" id="CHEBI:60240"/>
    </ligand>
</feature>
<dbReference type="InterPro" id="IPR000033">
    <property type="entry name" value="LDLR_classB_rpt"/>
</dbReference>
<dbReference type="InterPro" id="IPR013658">
    <property type="entry name" value="SGL"/>
</dbReference>
<keyword evidence="3" id="KW-0862">Zinc</keyword>
<proteinExistence type="inferred from homology"/>
<reference evidence="5 6" key="1">
    <citation type="journal article" date="2020" name="Front. Microbiol.">
        <title>Design of Bacterial Strain-Specific qPCR Assays Using NGS Data and Publicly Available Resources and Its Application to Track Biocontrol Strains.</title>
        <authorList>
            <person name="Hernandez I."/>
            <person name="Sant C."/>
            <person name="Martinez R."/>
            <person name="Fernandez C."/>
        </authorList>
    </citation>
    <scope>NUCLEOTIDE SEQUENCE [LARGE SCALE GENOMIC DNA]</scope>
    <source>
        <strain evidence="5 6">B24</strain>
    </source>
</reference>
<dbReference type="InterPro" id="IPR011042">
    <property type="entry name" value="6-blade_b-propeller_TolB-like"/>
</dbReference>
<feature type="domain" description="SMP-30/Gluconolactonase/LRE-like region" evidence="4">
    <location>
        <begin position="16"/>
        <end position="253"/>
    </location>
</feature>
<dbReference type="RefSeq" id="WP_182253944.1">
    <property type="nucleotide sequence ID" value="NZ_CP043732.1"/>
</dbReference>
<sequence length="288" mass="30585">MIRLEARPVFEAGALLGEGPVWHGAGLLWVDIPDGKVMRSQDGRTRTMKVFGSPVSAVLPRRRGGYVALHDLDVAVLDADFHELGRISVLQRETGLRLSDGAVGPGGELWFGSMRHDLAAGGSLFRLRAGESAPTEVRAGLGMPNGMAFSPDGRSLYLVDSVRRAVTVLDYDPETQDVSGDRVLIEVDPDLGTPDGIAVDAGGGIWVAMWAGGRLRRIELDGTWSQEILVPARNVTSCAFGGAGLQTLYITTGTVDLGVEEARQQPTAGSVFGISLPIGGLPQEETEL</sequence>
<feature type="binding site" evidence="3">
    <location>
        <position position="18"/>
    </location>
    <ligand>
        <name>a divalent metal cation</name>
        <dbReference type="ChEBI" id="CHEBI:60240"/>
    </ligand>
</feature>
<dbReference type="PANTHER" id="PTHR10907:SF47">
    <property type="entry name" value="REGUCALCIN"/>
    <property type="match status" value="1"/>
</dbReference>
<gene>
    <name evidence="5" type="ORF">FVO59_01475</name>
</gene>
<dbReference type="Gene3D" id="2.120.10.30">
    <property type="entry name" value="TolB, C-terminal domain"/>
    <property type="match status" value="1"/>
</dbReference>
<feature type="active site" description="Proton donor/acceptor" evidence="2">
    <location>
        <position position="195"/>
    </location>
</feature>
<name>A0A7D7WBY0_9MICO</name>
<dbReference type="AlphaFoldDB" id="A0A7D7WBY0"/>
<comment type="cofactor">
    <cofactor evidence="3">
        <name>Zn(2+)</name>
        <dbReference type="ChEBI" id="CHEBI:29105"/>
    </cofactor>
    <text evidence="3">Binds 1 divalent metal cation per subunit.</text>
</comment>
<dbReference type="GO" id="GO:0004341">
    <property type="term" value="F:gluconolactonase activity"/>
    <property type="evidence" value="ECO:0007669"/>
    <property type="project" value="TreeGrafter"/>
</dbReference>
<feature type="binding site" evidence="3">
    <location>
        <position position="97"/>
    </location>
    <ligand>
        <name>substrate</name>
    </ligand>
</feature>
<evidence type="ECO:0000256" key="2">
    <source>
        <dbReference type="PIRSR" id="PIRSR605511-1"/>
    </source>
</evidence>
<dbReference type="EMBL" id="CP043732">
    <property type="protein sequence ID" value="QMU96012.1"/>
    <property type="molecule type" value="Genomic_DNA"/>
</dbReference>
<feature type="binding site" evidence="3">
    <location>
        <position position="117"/>
    </location>
    <ligand>
        <name>substrate</name>
    </ligand>
</feature>
<dbReference type="Pfam" id="PF08450">
    <property type="entry name" value="SGL"/>
    <property type="match status" value="1"/>
</dbReference>
<organism evidence="5 6">
    <name type="scientific">Microbacterium esteraromaticum</name>
    <dbReference type="NCBI Taxonomy" id="57043"/>
    <lineage>
        <taxon>Bacteria</taxon>
        <taxon>Bacillati</taxon>
        <taxon>Actinomycetota</taxon>
        <taxon>Actinomycetes</taxon>
        <taxon>Micrococcales</taxon>
        <taxon>Microbacteriaceae</taxon>
        <taxon>Microbacterium</taxon>
    </lineage>
</organism>
<evidence type="ECO:0000313" key="6">
    <source>
        <dbReference type="Proteomes" id="UP000515708"/>
    </source>
</evidence>
<comment type="similarity">
    <text evidence="1">Belongs to the SMP-30/CGR1 family.</text>
</comment>
<dbReference type="SMART" id="SM00135">
    <property type="entry name" value="LY"/>
    <property type="match status" value="2"/>
</dbReference>
<dbReference type="GO" id="GO:0005509">
    <property type="term" value="F:calcium ion binding"/>
    <property type="evidence" value="ECO:0007669"/>
    <property type="project" value="TreeGrafter"/>
</dbReference>
<dbReference type="InterPro" id="IPR005511">
    <property type="entry name" value="SMP-30"/>
</dbReference>
<evidence type="ECO:0000313" key="5">
    <source>
        <dbReference type="EMBL" id="QMU96012.1"/>
    </source>
</evidence>